<protein>
    <submittedName>
        <fullName evidence="3">Uncharacterized protein</fullName>
    </submittedName>
</protein>
<dbReference type="EMBL" id="CAJPWZ010001599">
    <property type="protein sequence ID" value="CAG2218499.1"/>
    <property type="molecule type" value="Genomic_DNA"/>
</dbReference>
<dbReference type="InterPro" id="IPR036514">
    <property type="entry name" value="SGNH_hydro_sf"/>
</dbReference>
<dbReference type="SUPFAM" id="SSF52266">
    <property type="entry name" value="SGNH hydrolase"/>
    <property type="match status" value="1"/>
</dbReference>
<organism evidence="3 4">
    <name type="scientific">Mytilus edulis</name>
    <name type="common">Blue mussel</name>
    <dbReference type="NCBI Taxonomy" id="6550"/>
    <lineage>
        <taxon>Eukaryota</taxon>
        <taxon>Metazoa</taxon>
        <taxon>Spiralia</taxon>
        <taxon>Lophotrochozoa</taxon>
        <taxon>Mollusca</taxon>
        <taxon>Bivalvia</taxon>
        <taxon>Autobranchia</taxon>
        <taxon>Pteriomorphia</taxon>
        <taxon>Mytilida</taxon>
        <taxon>Mytiloidea</taxon>
        <taxon>Mytilidae</taxon>
        <taxon>Mytilinae</taxon>
        <taxon>Mytilus</taxon>
    </lineage>
</organism>
<feature type="compositionally biased region" description="Polar residues" evidence="2">
    <location>
        <begin position="61"/>
        <end position="75"/>
    </location>
</feature>
<dbReference type="InterPro" id="IPR010998">
    <property type="entry name" value="Integrase_recombinase_N"/>
</dbReference>
<evidence type="ECO:0000256" key="1">
    <source>
        <dbReference type="ARBA" id="ARBA00023125"/>
    </source>
</evidence>
<dbReference type="PANTHER" id="PTHR35558:SF1">
    <property type="entry name" value="ENDONUCLEASE_EXONUCLEASE_PHOSPHATASE DOMAIN-CONTAINING PROTEIN"/>
    <property type="match status" value="1"/>
</dbReference>
<comment type="caution">
    <text evidence="3">The sequence shown here is derived from an EMBL/GenBank/DDBJ whole genome shotgun (WGS) entry which is preliminary data.</text>
</comment>
<sequence length="714" mass="81172">MAQHIQRLNTNTQVFTTSFSTRDSVLVKMNTRGQKKKRKSTTKTSSLEAATQEDTPPPMVTTVQDTDDNIPSTSGAVMHPVVTNRQGNDGNLMFMQTPSFSPSLDDDITLHVNQNLRQKIHKGEYVDLALLLHNSVIDHDKQNVTFEQGQLVINPVSPQTKITNIETWSDAFLIFMSIYCSVHPHKFQELVKYMSSVRKGAKRHGGIGWKYYDEQYRLKKAREPSGSWGKLDSEYWMWYMQSTSVQLEGQAPNQASNSRALYTNQTATTSRCYSFNFDGVCNKPNFRKVQKVSTIGGGYTRNNPSGVHRPDLQGEIDRLIVSAVAPNTSKVYQQALRSFKEFRTLFQFEDLWPIPLHHITNYIAYMSFTGTAASTVKSYISGLSFFSKINNYTDCFNTFVVRKLLEGMKRSQNRPKDVRLPITLDLLLKINNVLPAVCHNDFETKLFQASFSLAFFGFLRVGELTADHKHASTQSHAIEYNDIKINLSSIEIRLRSSKTDQCCTGTTIVIDVRPGSPITIWIVGSSLVKNAFVQARRRPGGINLGLDHIGVRLWWLGKSGMRLKDLLNRIKLMLRYEEPPNYLVIHIGGNDLGEIKTGVLRNRLKHYVNNIKELLLNTTLVWSQILPRLTWRYSDNIDAMDRSRQRINSSLASYIIRHGGHYIRYPDISPNSTFICQDGVHLTDIGNYIFINTIQGALEAFLVYSPHTFPECKS</sequence>
<dbReference type="GO" id="GO:0003677">
    <property type="term" value="F:DNA binding"/>
    <property type="evidence" value="ECO:0007669"/>
    <property type="project" value="UniProtKB-KW"/>
</dbReference>
<evidence type="ECO:0000256" key="2">
    <source>
        <dbReference type="SAM" id="MobiDB-lite"/>
    </source>
</evidence>
<dbReference type="Gene3D" id="1.10.150.130">
    <property type="match status" value="1"/>
</dbReference>
<dbReference type="PANTHER" id="PTHR35558">
    <property type="entry name" value="SGNH_HYDRO DOMAIN-CONTAINING PROTEIN"/>
    <property type="match status" value="1"/>
</dbReference>
<reference evidence="3" key="1">
    <citation type="submission" date="2021-03" db="EMBL/GenBank/DDBJ databases">
        <authorList>
            <person name="Bekaert M."/>
        </authorList>
    </citation>
    <scope>NUCLEOTIDE SEQUENCE</scope>
</reference>
<dbReference type="AlphaFoldDB" id="A0A8S3SFH3"/>
<dbReference type="SUPFAM" id="SSF47823">
    <property type="entry name" value="lambda integrase-like, N-terminal domain"/>
    <property type="match status" value="1"/>
</dbReference>
<keyword evidence="4" id="KW-1185">Reference proteome</keyword>
<dbReference type="Gene3D" id="3.40.50.1110">
    <property type="entry name" value="SGNH hydrolase"/>
    <property type="match status" value="1"/>
</dbReference>
<proteinExistence type="predicted"/>
<dbReference type="OrthoDB" id="6110137at2759"/>
<accession>A0A8S3SFH3</accession>
<dbReference type="Proteomes" id="UP000683360">
    <property type="component" value="Unassembled WGS sequence"/>
</dbReference>
<feature type="region of interest" description="Disordered" evidence="2">
    <location>
        <begin position="26"/>
        <end position="76"/>
    </location>
</feature>
<evidence type="ECO:0000313" key="4">
    <source>
        <dbReference type="Proteomes" id="UP000683360"/>
    </source>
</evidence>
<evidence type="ECO:0000313" key="3">
    <source>
        <dbReference type="EMBL" id="CAG2218499.1"/>
    </source>
</evidence>
<name>A0A8S3SFH3_MYTED</name>
<keyword evidence="1" id="KW-0238">DNA-binding</keyword>
<gene>
    <name evidence="3" type="ORF">MEDL_31956</name>
</gene>